<dbReference type="eggNOG" id="COG2194">
    <property type="taxonomic scope" value="Bacteria"/>
</dbReference>
<evidence type="ECO:0000313" key="12">
    <source>
        <dbReference type="Proteomes" id="UP000005019"/>
    </source>
</evidence>
<reference evidence="11 12" key="1">
    <citation type="journal article" date="2011" name="J. Bacteriol.">
        <title>Genome sequence of Methyloversatilis universalis FAM5T, a methylotrophic representative of the order Rhodocyclales.</title>
        <authorList>
            <person name="Kittichotirat W."/>
            <person name="Good N.M."/>
            <person name="Hall R."/>
            <person name="Bringel F."/>
            <person name="Lajus A."/>
            <person name="Medigue C."/>
            <person name="Smalley N.E."/>
            <person name="Beck D."/>
            <person name="Bumgarner R."/>
            <person name="Vuilleumier S."/>
            <person name="Kalyuzhnaya M.G."/>
        </authorList>
    </citation>
    <scope>NUCLEOTIDE SEQUENCE [LARGE SCALE GENOMIC DNA]</scope>
    <source>
        <strain evidence="12">ATCC BAA-1314 / JCM 13912 / FAM5</strain>
    </source>
</reference>
<dbReference type="InterPro" id="IPR040423">
    <property type="entry name" value="PEA_transferase"/>
</dbReference>
<feature type="transmembrane region" description="Helical" evidence="8">
    <location>
        <begin position="73"/>
        <end position="95"/>
    </location>
</feature>
<keyword evidence="4" id="KW-0808">Transferase</keyword>
<comment type="subcellular location">
    <subcellularLocation>
        <location evidence="1">Cell inner membrane</location>
        <topology evidence="1">Multi-pass membrane protein</topology>
    </subcellularLocation>
</comment>
<keyword evidence="7 8" id="KW-0472">Membrane</keyword>
<dbReference type="AlphaFoldDB" id="F5R7P9"/>
<dbReference type="Proteomes" id="UP000005019">
    <property type="component" value="Unassembled WGS sequence"/>
</dbReference>
<name>F5R7P9_METUF</name>
<protein>
    <submittedName>
        <fullName evidence="11">Sulfatase</fullName>
    </submittedName>
</protein>
<feature type="transmembrane region" description="Helical" evidence="8">
    <location>
        <begin position="157"/>
        <end position="177"/>
    </location>
</feature>
<dbReference type="InterPro" id="IPR012549">
    <property type="entry name" value="EptA-like_N"/>
</dbReference>
<evidence type="ECO:0000256" key="3">
    <source>
        <dbReference type="ARBA" id="ARBA00022519"/>
    </source>
</evidence>
<keyword evidence="2" id="KW-1003">Cell membrane</keyword>
<evidence type="ECO:0000313" key="11">
    <source>
        <dbReference type="EMBL" id="EGK73616.1"/>
    </source>
</evidence>
<dbReference type="Pfam" id="PF00884">
    <property type="entry name" value="Sulfatase"/>
    <property type="match status" value="1"/>
</dbReference>
<evidence type="ECO:0000259" key="10">
    <source>
        <dbReference type="Pfam" id="PF08019"/>
    </source>
</evidence>
<feature type="domain" description="Sulfatase N-terminal" evidence="9">
    <location>
        <begin position="231"/>
        <end position="514"/>
    </location>
</feature>
<dbReference type="PANTHER" id="PTHR30443:SF0">
    <property type="entry name" value="PHOSPHOETHANOLAMINE TRANSFERASE EPTA"/>
    <property type="match status" value="1"/>
</dbReference>
<dbReference type="PANTHER" id="PTHR30443">
    <property type="entry name" value="INNER MEMBRANE PROTEIN"/>
    <property type="match status" value="1"/>
</dbReference>
<feature type="transmembrane region" description="Helical" evidence="8">
    <location>
        <begin position="42"/>
        <end position="66"/>
    </location>
</feature>
<organism evidence="11 12">
    <name type="scientific">Methyloversatilis universalis (strain ATCC BAA-1314 / DSM 25237 / JCM 13912 / CCUG 52030 / FAM5)</name>
    <dbReference type="NCBI Taxonomy" id="1000565"/>
    <lineage>
        <taxon>Bacteria</taxon>
        <taxon>Pseudomonadati</taxon>
        <taxon>Pseudomonadota</taxon>
        <taxon>Betaproteobacteria</taxon>
        <taxon>Nitrosomonadales</taxon>
        <taxon>Sterolibacteriaceae</taxon>
        <taxon>Methyloversatilis</taxon>
    </lineage>
</organism>
<evidence type="ECO:0000256" key="6">
    <source>
        <dbReference type="ARBA" id="ARBA00022989"/>
    </source>
</evidence>
<dbReference type="EMBL" id="AFHG01000028">
    <property type="protein sequence ID" value="EGK73616.1"/>
    <property type="molecule type" value="Genomic_DNA"/>
</dbReference>
<dbReference type="InterPro" id="IPR058130">
    <property type="entry name" value="PEA_transf_C"/>
</dbReference>
<dbReference type="GO" id="GO:0009244">
    <property type="term" value="P:lipopolysaccharide core region biosynthetic process"/>
    <property type="evidence" value="ECO:0007669"/>
    <property type="project" value="TreeGrafter"/>
</dbReference>
<keyword evidence="5 8" id="KW-0812">Transmembrane</keyword>
<evidence type="ECO:0000259" key="9">
    <source>
        <dbReference type="Pfam" id="PF00884"/>
    </source>
</evidence>
<feature type="domain" description="Phosphoethanolamine transferase N-terminal" evidence="10">
    <location>
        <begin position="57"/>
        <end position="203"/>
    </location>
</feature>
<dbReference type="Pfam" id="PF08019">
    <property type="entry name" value="EptA_B_N"/>
    <property type="match status" value="1"/>
</dbReference>
<evidence type="ECO:0000256" key="2">
    <source>
        <dbReference type="ARBA" id="ARBA00022475"/>
    </source>
</evidence>
<dbReference type="OrthoDB" id="9786870at2"/>
<dbReference type="NCBIfam" id="NF028537">
    <property type="entry name" value="P_eth_NH2_trans"/>
    <property type="match status" value="1"/>
</dbReference>
<evidence type="ECO:0000256" key="5">
    <source>
        <dbReference type="ARBA" id="ARBA00022692"/>
    </source>
</evidence>
<keyword evidence="12" id="KW-1185">Reference proteome</keyword>
<feature type="transmembrane region" description="Helical" evidence="8">
    <location>
        <begin position="115"/>
        <end position="136"/>
    </location>
</feature>
<dbReference type="GO" id="GO:0016776">
    <property type="term" value="F:phosphotransferase activity, phosphate group as acceptor"/>
    <property type="evidence" value="ECO:0007669"/>
    <property type="project" value="TreeGrafter"/>
</dbReference>
<feature type="transmembrane region" description="Helical" evidence="8">
    <location>
        <begin position="12"/>
        <end position="30"/>
    </location>
</feature>
<proteinExistence type="predicted"/>
<accession>F5R7P9</accession>
<evidence type="ECO:0000256" key="4">
    <source>
        <dbReference type="ARBA" id="ARBA00022679"/>
    </source>
</evidence>
<dbReference type="RefSeq" id="WP_008058018.1">
    <property type="nucleotide sequence ID" value="NZ_AFHG01000028.1"/>
</dbReference>
<sequence length="546" mass="61974">MRKFSVLTPQSRIAALAGLFIMVTGNLELFERLGEVYPLTGANLPFLSSLTLFFTLSTVLFLVLLTPGRAGRWVLATLLVAASQAAYFMDQYAVVIDTVMIENIAATQREEVAGLFSFSLIWRTVLFGVLPAWWVVRNWPRTTSIWRELGARALLSLLLLVGLVAVAAPFTSGYASFIREHKTTRMYANPIFFSYSLVRYVGEHFEQRDTGVLGQVAEDAQHIGPQHRPELVVLVVGETARADRFSLNGYGRPTNPRLAQEDVVSLRNVTACGTSTAESVPCMFSVQKQEHFNRGEALRTENALDVLFENGVHVLWRDNNSDSKGVATRMTYEDFRSPKRNPACDDECRDVGMLDGLDRYIESHKGRDMLIVLHQMGNHGPEYYRRYPKEFERFTPVCRSKELRDCSKQEIDNAYDNAILYTDHFLAEVIGLLKRYDGEYETAMLYVSDHGESLGESGLYLHSAPRMLAPEEQLRVPAIVWLGRHFDYTMEQLRPHRDTPMRHDDLFCVLMSAFEIRTRMCDGPKNILYYNRELGLEPVPATQPAS</sequence>
<evidence type="ECO:0000256" key="8">
    <source>
        <dbReference type="SAM" id="Phobius"/>
    </source>
</evidence>
<dbReference type="SUPFAM" id="SSF53649">
    <property type="entry name" value="Alkaline phosphatase-like"/>
    <property type="match status" value="1"/>
</dbReference>
<keyword evidence="6 8" id="KW-1133">Transmembrane helix</keyword>
<dbReference type="STRING" id="1000565.METUNv1_00247"/>
<dbReference type="InterPro" id="IPR000917">
    <property type="entry name" value="Sulfatase_N"/>
</dbReference>
<comment type="caution">
    <text evidence="11">The sequence shown here is derived from an EMBL/GenBank/DDBJ whole genome shotgun (WGS) entry which is preliminary data.</text>
</comment>
<dbReference type="Gene3D" id="3.40.720.10">
    <property type="entry name" value="Alkaline Phosphatase, subunit A"/>
    <property type="match status" value="1"/>
</dbReference>
<evidence type="ECO:0000256" key="1">
    <source>
        <dbReference type="ARBA" id="ARBA00004429"/>
    </source>
</evidence>
<dbReference type="InterPro" id="IPR017850">
    <property type="entry name" value="Alkaline_phosphatase_core_sf"/>
</dbReference>
<keyword evidence="3" id="KW-0997">Cell inner membrane</keyword>
<dbReference type="CDD" id="cd16017">
    <property type="entry name" value="LptA"/>
    <property type="match status" value="1"/>
</dbReference>
<dbReference type="GO" id="GO:0005886">
    <property type="term" value="C:plasma membrane"/>
    <property type="evidence" value="ECO:0007669"/>
    <property type="project" value="UniProtKB-SubCell"/>
</dbReference>
<evidence type="ECO:0000256" key="7">
    <source>
        <dbReference type="ARBA" id="ARBA00023136"/>
    </source>
</evidence>
<gene>
    <name evidence="11" type="ORF">METUNv1_00247</name>
</gene>